<evidence type="ECO:0000256" key="2">
    <source>
        <dbReference type="ARBA" id="ARBA00022741"/>
    </source>
</evidence>
<keyword evidence="6" id="KW-0269">Exonuclease</keyword>
<dbReference type="AlphaFoldDB" id="A0A841RK07"/>
<reference evidence="12 13" key="1">
    <citation type="submission" date="2020-08" db="EMBL/GenBank/DDBJ databases">
        <title>Genomic Encyclopedia of Type Strains, Phase IV (KMG-IV): sequencing the most valuable type-strain genomes for metagenomic binning, comparative biology and taxonomic classification.</title>
        <authorList>
            <person name="Goeker M."/>
        </authorList>
    </citation>
    <scope>NUCLEOTIDE SEQUENCE [LARGE SCALE GENOMIC DNA]</scope>
    <source>
        <strain evidence="12 13">DSM 11805</strain>
    </source>
</reference>
<evidence type="ECO:0000313" key="13">
    <source>
        <dbReference type="Proteomes" id="UP000572212"/>
    </source>
</evidence>
<dbReference type="InterPro" id="IPR038726">
    <property type="entry name" value="PDDEXK_AddAB-type"/>
</dbReference>
<dbReference type="GO" id="GO:0005524">
    <property type="term" value="F:ATP binding"/>
    <property type="evidence" value="ECO:0007669"/>
    <property type="project" value="UniProtKB-KW"/>
</dbReference>
<evidence type="ECO:0000256" key="9">
    <source>
        <dbReference type="ARBA" id="ARBA00023204"/>
    </source>
</evidence>
<accession>A0A841RK07</accession>
<keyword evidence="10" id="KW-0175">Coiled coil</keyword>
<evidence type="ECO:0000313" key="12">
    <source>
        <dbReference type="EMBL" id="MBB6511525.1"/>
    </source>
</evidence>
<dbReference type="Gene3D" id="3.90.320.10">
    <property type="match status" value="1"/>
</dbReference>
<dbReference type="SUPFAM" id="SSF52540">
    <property type="entry name" value="P-loop containing nucleoside triphosphate hydrolases"/>
    <property type="match status" value="1"/>
</dbReference>
<dbReference type="Gene3D" id="1.10.10.160">
    <property type="match status" value="1"/>
</dbReference>
<gene>
    <name evidence="12" type="ORF">GGQ92_000292</name>
</gene>
<dbReference type="GO" id="GO:0003677">
    <property type="term" value="F:DNA binding"/>
    <property type="evidence" value="ECO:0007669"/>
    <property type="project" value="UniProtKB-KW"/>
</dbReference>
<comment type="caution">
    <text evidence="12">The sequence shown here is derived from an EMBL/GenBank/DDBJ whole genome shotgun (WGS) entry which is preliminary data.</text>
</comment>
<dbReference type="InterPro" id="IPR011604">
    <property type="entry name" value="PDDEXK-like_dom_sf"/>
</dbReference>
<dbReference type="GO" id="GO:0003678">
    <property type="term" value="F:DNA helicase activity"/>
    <property type="evidence" value="ECO:0007669"/>
    <property type="project" value="UniProtKB-EC"/>
</dbReference>
<dbReference type="EMBL" id="JACHON010000001">
    <property type="protein sequence ID" value="MBB6511525.1"/>
    <property type="molecule type" value="Genomic_DNA"/>
</dbReference>
<evidence type="ECO:0000259" key="11">
    <source>
        <dbReference type="Pfam" id="PF12705"/>
    </source>
</evidence>
<keyword evidence="8" id="KW-0238">DNA-binding</keyword>
<proteinExistence type="predicted"/>
<dbReference type="EC" id="3.6.4.12" evidence="12"/>
<evidence type="ECO:0000256" key="3">
    <source>
        <dbReference type="ARBA" id="ARBA00022763"/>
    </source>
</evidence>
<dbReference type="InterPro" id="IPR027417">
    <property type="entry name" value="P-loop_NTPase"/>
</dbReference>
<dbReference type="Pfam" id="PF12705">
    <property type="entry name" value="PDDEXK_1"/>
    <property type="match status" value="1"/>
</dbReference>
<dbReference type="EC" id="3.1.-.-" evidence="12"/>
<organism evidence="12 13">
    <name type="scientific">Gracilibacillus halotolerans</name>
    <dbReference type="NCBI Taxonomy" id="74386"/>
    <lineage>
        <taxon>Bacteria</taxon>
        <taxon>Bacillati</taxon>
        <taxon>Bacillota</taxon>
        <taxon>Bacilli</taxon>
        <taxon>Bacillales</taxon>
        <taxon>Bacillaceae</taxon>
        <taxon>Gracilibacillus</taxon>
    </lineage>
</organism>
<keyword evidence="2" id="KW-0547">Nucleotide-binding</keyword>
<dbReference type="GO" id="GO:0006281">
    <property type="term" value="P:DNA repair"/>
    <property type="evidence" value="ECO:0007669"/>
    <property type="project" value="UniProtKB-KW"/>
</dbReference>
<dbReference type="SUPFAM" id="SSF52980">
    <property type="entry name" value="Restriction endonuclease-like"/>
    <property type="match status" value="1"/>
</dbReference>
<evidence type="ECO:0000256" key="7">
    <source>
        <dbReference type="ARBA" id="ARBA00022840"/>
    </source>
</evidence>
<evidence type="ECO:0000256" key="8">
    <source>
        <dbReference type="ARBA" id="ARBA00023125"/>
    </source>
</evidence>
<evidence type="ECO:0000256" key="10">
    <source>
        <dbReference type="SAM" id="Coils"/>
    </source>
</evidence>
<evidence type="ECO:0000256" key="1">
    <source>
        <dbReference type="ARBA" id="ARBA00022722"/>
    </source>
</evidence>
<keyword evidence="9" id="KW-0234">DNA repair</keyword>
<keyword evidence="3" id="KW-0227">DNA damage</keyword>
<evidence type="ECO:0000256" key="5">
    <source>
        <dbReference type="ARBA" id="ARBA00022806"/>
    </source>
</evidence>
<keyword evidence="4 12" id="KW-0378">Hydrolase</keyword>
<feature type="coiled-coil region" evidence="10">
    <location>
        <begin position="370"/>
        <end position="402"/>
    </location>
</feature>
<keyword evidence="13" id="KW-1185">Reference proteome</keyword>
<dbReference type="GO" id="GO:0004527">
    <property type="term" value="F:exonuclease activity"/>
    <property type="evidence" value="ECO:0007669"/>
    <property type="project" value="UniProtKB-KW"/>
</dbReference>
<sequence length="998" mass="115809">MNALIDKLHNICKEYPLKEKILIVDTHSIGQEIKQAYVNEYGHVIQLKTNTVHNLAVDVMNQKSNHVLPLIEQSIGTQFIYHILKDLNENKELSYFLDLEVTPSFSSSIHQSISQLRLAGYTKDTLKKEAFISSEKADDFQRIMNRYEEALRQYQFMDKAHLFREASNLARPQNNAVFIMQSNLTLTQLSHDFLQQFLSKNVFKLPLPAVYGVSIPEHEEKDLRSIEWSAPTAFSYLYHVEELPKKPNITLFTAKTEEVEIKQVLQQIKQSEAALDDTVIFYPKAEPYITTIYQLSEKYQIPVTFEDGLSILYSQPGRLVAGLIKWLKEDYNVRTFIEMMNEGLIELPEEAPSKSKISKYLRDAKVGWSQSRYSRQLEQLKIQMQQKQIKAENEELQEYYQKQVNDITWLKTWFQRLFRSLPIVGSELNYQDILQGISTMVKKHAKTTSILDELAKAELIEEMEAIFPYANETLRPFEAFQKVRELLFMLRVHKSGPKPGYLHVGSYYNGIYHNRKNVFIVGLDNHAFPGESNEDPLILDKERKQLNGFMPILQENSTNNLFAMLQLLAQTQGNVFFSYCTFSINDNRTVNPAHIFLQGYRMITENPNADFEELAKLESPLTSPATFEAKDYWNQLLEKDANIRLEQELLNSYQNLVFGEEAEEARTEGEFTHFDGKVNIDRDLFDPRQNEKLVLSSGRLERLATCPYSYFLENILKLKPIEETEFDPYSWLDAPTRGSLLHSIFESYYKTLDGEKPTYKKHLETILTIAKKKIDEQKAIQPPPSERVLEREMNDIYQCCRIFLKEEESYSEGYQAKYFEHAFGLNGAEPATITLPAGETIQVRGIVDRVDQSNDGHFHIIDYKTGSTYNYHDKNQFRGGRQLQHFIYALAIEEHLKLEAGTVKESSYYFPSVKGLGERYVRNQDNVLRTNGLDILEKLIDVIKHGHFSMTDNADDCTFCDFKAVCRRELYPQETLKQKQMDSLAEGVQKFKGVRAYE</sequence>
<dbReference type="Proteomes" id="UP000572212">
    <property type="component" value="Unassembled WGS sequence"/>
</dbReference>
<evidence type="ECO:0000256" key="6">
    <source>
        <dbReference type="ARBA" id="ARBA00022839"/>
    </source>
</evidence>
<keyword evidence="1" id="KW-0540">Nuclease</keyword>
<name>A0A841RK07_9BACI</name>
<keyword evidence="7" id="KW-0067">ATP-binding</keyword>
<protein>
    <submittedName>
        <fullName evidence="12">ATP-dependent helicase/nuclease subunit B</fullName>
        <ecNumber evidence="12">3.1.-.-</ecNumber>
        <ecNumber evidence="12">3.6.4.12</ecNumber>
    </submittedName>
</protein>
<feature type="domain" description="PD-(D/E)XK endonuclease-like" evidence="11">
    <location>
        <begin position="695"/>
        <end position="967"/>
    </location>
</feature>
<dbReference type="InterPro" id="IPR011335">
    <property type="entry name" value="Restrct_endonuc-II-like"/>
</dbReference>
<dbReference type="InterPro" id="IPR013986">
    <property type="entry name" value="DExx_box_DNA_helicase_dom_sf"/>
</dbReference>
<dbReference type="Gene3D" id="3.40.50.300">
    <property type="entry name" value="P-loop containing nucleotide triphosphate hydrolases"/>
    <property type="match status" value="2"/>
</dbReference>
<keyword evidence="5 12" id="KW-0347">Helicase</keyword>
<dbReference type="RefSeq" id="WP_184243834.1">
    <property type="nucleotide sequence ID" value="NZ_BAAACU010000022.1"/>
</dbReference>
<evidence type="ECO:0000256" key="4">
    <source>
        <dbReference type="ARBA" id="ARBA00022801"/>
    </source>
</evidence>